<dbReference type="EMBL" id="JANQDX010000013">
    <property type="protein sequence ID" value="KAL0913485.1"/>
    <property type="molecule type" value="Genomic_DNA"/>
</dbReference>
<evidence type="ECO:0000313" key="2">
    <source>
        <dbReference type="Proteomes" id="UP001552299"/>
    </source>
</evidence>
<protein>
    <submittedName>
        <fullName evidence="1">Uncharacterized protein</fullName>
    </submittedName>
</protein>
<dbReference type="Proteomes" id="UP001552299">
    <property type="component" value="Unassembled WGS sequence"/>
</dbReference>
<name>A0ABD0ULG2_DENTH</name>
<gene>
    <name evidence="1" type="ORF">M5K25_016949</name>
</gene>
<comment type="caution">
    <text evidence="1">The sequence shown here is derived from an EMBL/GenBank/DDBJ whole genome shotgun (WGS) entry which is preliminary data.</text>
</comment>
<sequence length="117" mass="13437">MVSESKKVRRLSYYWDGEIKNVSMDSLLSLDSFGSCNSSCIGCFIRSSNSFVYSFINPWHMISLFCCCPCFLEIWKMLMHLNSIEYSGMDVNFAFFVVEIRIFKPNKDSGTYAGKKG</sequence>
<evidence type="ECO:0000313" key="1">
    <source>
        <dbReference type="EMBL" id="KAL0913485.1"/>
    </source>
</evidence>
<dbReference type="AlphaFoldDB" id="A0ABD0ULG2"/>
<organism evidence="1 2">
    <name type="scientific">Dendrobium thyrsiflorum</name>
    <name type="common">Pinecone-like raceme dendrobium</name>
    <name type="synonym">Orchid</name>
    <dbReference type="NCBI Taxonomy" id="117978"/>
    <lineage>
        <taxon>Eukaryota</taxon>
        <taxon>Viridiplantae</taxon>
        <taxon>Streptophyta</taxon>
        <taxon>Embryophyta</taxon>
        <taxon>Tracheophyta</taxon>
        <taxon>Spermatophyta</taxon>
        <taxon>Magnoliopsida</taxon>
        <taxon>Liliopsida</taxon>
        <taxon>Asparagales</taxon>
        <taxon>Orchidaceae</taxon>
        <taxon>Epidendroideae</taxon>
        <taxon>Malaxideae</taxon>
        <taxon>Dendrobiinae</taxon>
        <taxon>Dendrobium</taxon>
    </lineage>
</organism>
<proteinExistence type="predicted"/>
<accession>A0ABD0ULG2</accession>
<keyword evidence="2" id="KW-1185">Reference proteome</keyword>
<reference evidence="1 2" key="1">
    <citation type="journal article" date="2024" name="Plant Biotechnol. J.">
        <title>Dendrobium thyrsiflorum genome and its molecular insights into genes involved in important horticultural traits.</title>
        <authorList>
            <person name="Chen B."/>
            <person name="Wang J.Y."/>
            <person name="Zheng P.J."/>
            <person name="Li K.L."/>
            <person name="Liang Y.M."/>
            <person name="Chen X.F."/>
            <person name="Zhang C."/>
            <person name="Zhao X."/>
            <person name="He X."/>
            <person name="Zhang G.Q."/>
            <person name="Liu Z.J."/>
            <person name="Xu Q."/>
        </authorList>
    </citation>
    <scope>NUCLEOTIDE SEQUENCE [LARGE SCALE GENOMIC DNA]</scope>
    <source>
        <strain evidence="1">GZMU011</strain>
    </source>
</reference>